<evidence type="ECO:0000313" key="17">
    <source>
        <dbReference type="Proteomes" id="UP000015462"/>
    </source>
</evidence>
<gene>
    <name evidence="10" type="primary">gpmI</name>
    <name evidence="16" type="ORF">L196_05650</name>
</gene>
<evidence type="ECO:0000256" key="10">
    <source>
        <dbReference type="HAMAP-Rule" id="MF_01038"/>
    </source>
</evidence>
<comment type="caution">
    <text evidence="16">The sequence shown here is derived from an EMBL/GenBank/DDBJ whole genome shotgun (WGS) entry which is preliminary data.</text>
</comment>
<dbReference type="EMBL" id="ASHL01000004">
    <property type="protein sequence ID" value="EPD13101.1"/>
    <property type="molecule type" value="Genomic_DNA"/>
</dbReference>
<evidence type="ECO:0000256" key="8">
    <source>
        <dbReference type="ARBA" id="ARBA00023235"/>
    </source>
</evidence>
<protein>
    <recommendedName>
        <fullName evidence="9 10">2,3-bisphosphoglycerate-independent phosphoglycerate mutase</fullName>
        <shortName evidence="10">BPG-independent PGAM</shortName>
        <shortName evidence="10">Phosphoglyceromutase</shortName>
        <shortName evidence="10">iPGM</shortName>
        <ecNumber evidence="4 10">5.4.2.12</ecNumber>
    </recommendedName>
</protein>
<proteinExistence type="inferred from homology"/>
<reference evidence="16 17" key="1">
    <citation type="journal article" date="2013" name="Genome Announc.">
        <title>Genome Sequence of the Pyrene- and Fluoranthene-Degrading Bacterium Cycloclasticus sp. Strain PY97M.</title>
        <authorList>
            <person name="Cui Z."/>
            <person name="Xu G."/>
            <person name="Li Q."/>
            <person name="Gao W."/>
            <person name="Zheng L."/>
        </authorList>
    </citation>
    <scope>NUCLEOTIDE SEQUENCE [LARGE SCALE GENOMIC DNA]</scope>
    <source>
        <strain evidence="16 17">PY97M</strain>
    </source>
</reference>
<evidence type="ECO:0000259" key="15">
    <source>
        <dbReference type="Pfam" id="PF06415"/>
    </source>
</evidence>
<evidence type="ECO:0000256" key="7">
    <source>
        <dbReference type="ARBA" id="ARBA00023211"/>
    </source>
</evidence>
<feature type="active site" description="Phosphoserine intermediate" evidence="10 11">
    <location>
        <position position="66"/>
    </location>
</feature>
<evidence type="ECO:0000256" key="13">
    <source>
        <dbReference type="PIRSR" id="PIRSR001492-3"/>
    </source>
</evidence>
<dbReference type="PANTHER" id="PTHR31637:SF0">
    <property type="entry name" value="2,3-BISPHOSPHOGLYCERATE-INDEPENDENT PHOSPHOGLYCERATE MUTASE"/>
    <property type="match status" value="1"/>
</dbReference>
<dbReference type="AlphaFoldDB" id="A0AB33Z0Z0"/>
<dbReference type="InterPro" id="IPR036646">
    <property type="entry name" value="PGAM_B_sf"/>
</dbReference>
<dbReference type="Proteomes" id="UP000015462">
    <property type="component" value="Unassembled WGS sequence"/>
</dbReference>
<feature type="binding site" evidence="10 13">
    <location>
        <position position="466"/>
    </location>
    <ligand>
        <name>Mn(2+)</name>
        <dbReference type="ChEBI" id="CHEBI:29035"/>
        <label>1</label>
    </ligand>
</feature>
<dbReference type="InterPro" id="IPR005995">
    <property type="entry name" value="Pgm_bpd_ind"/>
</dbReference>
<organism evidence="16 17">
    <name type="scientific">Cycloclasticus pugetii</name>
    <dbReference type="NCBI Taxonomy" id="34068"/>
    <lineage>
        <taxon>Bacteria</taxon>
        <taxon>Pseudomonadati</taxon>
        <taxon>Pseudomonadota</taxon>
        <taxon>Gammaproteobacteria</taxon>
        <taxon>Thiotrichales</taxon>
        <taxon>Piscirickettsiaceae</taxon>
        <taxon>Cycloclasticus</taxon>
    </lineage>
</organism>
<keyword evidence="7 10" id="KW-0464">Manganese</keyword>
<feature type="binding site" evidence="10 13">
    <location>
        <position position="66"/>
    </location>
    <ligand>
        <name>Mn(2+)</name>
        <dbReference type="ChEBI" id="CHEBI:29035"/>
        <label>2</label>
    </ligand>
</feature>
<dbReference type="FunFam" id="3.40.1450.10:FF:000001">
    <property type="entry name" value="2,3-bisphosphoglycerate-independent phosphoglycerate mutase"/>
    <property type="match status" value="1"/>
</dbReference>
<dbReference type="Gene3D" id="3.40.1450.10">
    <property type="entry name" value="BPG-independent phosphoglycerate mutase, domain B"/>
    <property type="match status" value="1"/>
</dbReference>
<feature type="binding site" evidence="10 12">
    <location>
        <position position="127"/>
    </location>
    <ligand>
        <name>substrate</name>
    </ligand>
</feature>
<comment type="function">
    <text evidence="10">Catalyzes the interconversion of 2-phosphoglycerate and 3-phosphoglycerate.</text>
</comment>
<dbReference type="InterPro" id="IPR006124">
    <property type="entry name" value="Metalloenzyme"/>
</dbReference>
<dbReference type="SUPFAM" id="SSF53649">
    <property type="entry name" value="Alkaline phosphatase-like"/>
    <property type="match status" value="1"/>
</dbReference>
<dbReference type="GO" id="GO:0004619">
    <property type="term" value="F:phosphoglycerate mutase activity"/>
    <property type="evidence" value="ECO:0007669"/>
    <property type="project" value="UniProtKB-UniRule"/>
</dbReference>
<dbReference type="Gene3D" id="3.40.720.10">
    <property type="entry name" value="Alkaline Phosphatase, subunit A"/>
    <property type="match status" value="1"/>
</dbReference>
<evidence type="ECO:0000256" key="2">
    <source>
        <dbReference type="ARBA" id="ARBA00004798"/>
    </source>
</evidence>
<evidence type="ECO:0000256" key="3">
    <source>
        <dbReference type="ARBA" id="ARBA00008819"/>
    </source>
</evidence>
<feature type="binding site" evidence="10 12">
    <location>
        <position position="339"/>
    </location>
    <ligand>
        <name>substrate</name>
    </ligand>
</feature>
<evidence type="ECO:0000256" key="5">
    <source>
        <dbReference type="ARBA" id="ARBA00022723"/>
    </source>
</evidence>
<sequence>MKQHLIKRPIVLMILDGFGYAEAGESNAINAANTPTWDRLWATKPKALLDCSGSVVGLPDRQMGNSEVGHLHLGAGRLLPQTFTQLNDDVHSGEFKNNPVLCDVVNDVIEDDKALHVVGLLSPGGVHSHEDHLKAMIEMAAEKGVKKLYLHAILDGRDTPPKSAKASLEKMELLYKQLGVGKTVSLVGRFYAMDRDNRWDRVQLAYDLLSQGKAEYSAEDAISGLMASYGREQTDEFVLPTSIHPTSSQAIKIEDGDSVVFMNFRSDRTRELTRAFTETGFNEFERAEVPLLNKFVCLTQYHEDFDLPVAYPPIEVNNGFGEVLASKGLKQLRIAETEKYAHVTFFFNGGDDAPNEGEDRVLIPSPNVKTYDLQPEMSAPELTDKLVEAVLSEKYDAIITNYANCDMVGHTGNFDAAVKAVETIDACIARLLEALEKVGGEVFITADHGNAEQMTDPDSGQTHTAHTTNPVPFVYVGRCAQLDSSGDLADVAPTMLAAMGLSPSAEMSGHSLLHLTS</sequence>
<dbReference type="Pfam" id="PF06415">
    <property type="entry name" value="iPGM_N"/>
    <property type="match status" value="1"/>
</dbReference>
<feature type="binding site" evidence="10 13">
    <location>
        <position position="447"/>
    </location>
    <ligand>
        <name>Mn(2+)</name>
        <dbReference type="ChEBI" id="CHEBI:29035"/>
        <label>2</label>
    </ligand>
</feature>
<dbReference type="SUPFAM" id="SSF64158">
    <property type="entry name" value="2,3-Bisphosphoglycerate-independent phosphoglycerate mutase, substrate-binding domain"/>
    <property type="match status" value="1"/>
</dbReference>
<feature type="binding site" evidence="10 12">
    <location>
        <position position="189"/>
    </location>
    <ligand>
        <name>substrate</name>
    </ligand>
</feature>
<evidence type="ECO:0000256" key="12">
    <source>
        <dbReference type="PIRSR" id="PIRSR001492-2"/>
    </source>
</evidence>
<feature type="binding site" evidence="10 13">
    <location>
        <position position="448"/>
    </location>
    <ligand>
        <name>Mn(2+)</name>
        <dbReference type="ChEBI" id="CHEBI:29035"/>
        <label>2</label>
    </ligand>
</feature>
<keyword evidence="5 10" id="KW-0479">Metal-binding</keyword>
<feature type="binding site" evidence="10 13">
    <location>
        <position position="406"/>
    </location>
    <ligand>
        <name>Mn(2+)</name>
        <dbReference type="ChEBI" id="CHEBI:29035"/>
        <label>1</label>
    </ligand>
</feature>
<keyword evidence="17" id="KW-1185">Reference proteome</keyword>
<dbReference type="PANTHER" id="PTHR31637">
    <property type="entry name" value="2,3-BISPHOSPHOGLYCERATE-INDEPENDENT PHOSPHOGLYCERATE MUTASE"/>
    <property type="match status" value="1"/>
</dbReference>
<evidence type="ECO:0000256" key="1">
    <source>
        <dbReference type="ARBA" id="ARBA00000370"/>
    </source>
</evidence>
<dbReference type="InterPro" id="IPR017850">
    <property type="entry name" value="Alkaline_phosphatase_core_sf"/>
</dbReference>
<keyword evidence="8 10" id="KW-0413">Isomerase</keyword>
<dbReference type="EC" id="5.4.2.12" evidence="4 10"/>
<dbReference type="GO" id="GO:0030145">
    <property type="term" value="F:manganese ion binding"/>
    <property type="evidence" value="ECO:0007669"/>
    <property type="project" value="UniProtKB-UniRule"/>
</dbReference>
<feature type="binding site" evidence="10 13">
    <location>
        <position position="410"/>
    </location>
    <ligand>
        <name>Mn(2+)</name>
        <dbReference type="ChEBI" id="CHEBI:29035"/>
        <label>1</label>
    </ligand>
</feature>
<dbReference type="Pfam" id="PF01676">
    <property type="entry name" value="Metalloenzyme"/>
    <property type="match status" value="1"/>
</dbReference>
<comment type="cofactor">
    <cofactor evidence="10">
        <name>Mn(2+)</name>
        <dbReference type="ChEBI" id="CHEBI:29035"/>
    </cofactor>
    <text evidence="10">Binds 2 manganese ions per subunit.</text>
</comment>
<feature type="domain" description="BPG-independent PGAM N-terminal" evidence="15">
    <location>
        <begin position="87"/>
        <end position="302"/>
    </location>
</feature>
<dbReference type="CDD" id="cd16010">
    <property type="entry name" value="iPGM"/>
    <property type="match status" value="1"/>
</dbReference>
<keyword evidence="6 10" id="KW-0324">Glycolysis</keyword>
<evidence type="ECO:0000256" key="6">
    <source>
        <dbReference type="ARBA" id="ARBA00023152"/>
    </source>
</evidence>
<feature type="binding site" evidence="10 12">
    <location>
        <position position="195"/>
    </location>
    <ligand>
        <name>substrate</name>
    </ligand>
</feature>
<evidence type="ECO:0000256" key="4">
    <source>
        <dbReference type="ARBA" id="ARBA00012026"/>
    </source>
</evidence>
<dbReference type="InterPro" id="IPR011258">
    <property type="entry name" value="BPG-indep_PGM_N"/>
</dbReference>
<comment type="subunit">
    <text evidence="10">Monomer.</text>
</comment>
<dbReference type="GO" id="GO:0005829">
    <property type="term" value="C:cytosol"/>
    <property type="evidence" value="ECO:0007669"/>
    <property type="project" value="TreeGrafter"/>
</dbReference>
<name>A0AB33Z0Z0_9GAMM</name>
<dbReference type="NCBIfam" id="TIGR01307">
    <property type="entry name" value="pgm_bpd_ind"/>
    <property type="match status" value="1"/>
</dbReference>
<evidence type="ECO:0000256" key="9">
    <source>
        <dbReference type="ARBA" id="ARBA00071648"/>
    </source>
</evidence>
<accession>A0AB33Z0Z0</accession>
<evidence type="ECO:0000313" key="16">
    <source>
        <dbReference type="EMBL" id="EPD13101.1"/>
    </source>
</evidence>
<comment type="catalytic activity">
    <reaction evidence="1 10">
        <text>(2R)-2-phosphoglycerate = (2R)-3-phosphoglycerate</text>
        <dbReference type="Rhea" id="RHEA:15901"/>
        <dbReference type="ChEBI" id="CHEBI:58272"/>
        <dbReference type="ChEBI" id="CHEBI:58289"/>
        <dbReference type="EC" id="5.4.2.12"/>
    </reaction>
</comment>
<dbReference type="GO" id="GO:0006007">
    <property type="term" value="P:glucose catabolic process"/>
    <property type="evidence" value="ECO:0007669"/>
    <property type="project" value="InterPro"/>
</dbReference>
<dbReference type="GO" id="GO:0006096">
    <property type="term" value="P:glycolytic process"/>
    <property type="evidence" value="ECO:0007669"/>
    <property type="project" value="UniProtKB-UniRule"/>
</dbReference>
<comment type="similarity">
    <text evidence="3 10">Belongs to the BPG-independent phosphoglycerate mutase family.</text>
</comment>
<evidence type="ECO:0000259" key="14">
    <source>
        <dbReference type="Pfam" id="PF01676"/>
    </source>
</evidence>
<feature type="binding site" evidence="10 13">
    <location>
        <position position="16"/>
    </location>
    <ligand>
        <name>Mn(2+)</name>
        <dbReference type="ChEBI" id="CHEBI:29035"/>
        <label>2</label>
    </ligand>
</feature>
<feature type="domain" description="Metalloenzyme" evidence="14">
    <location>
        <begin position="9"/>
        <end position="502"/>
    </location>
</feature>
<feature type="binding site" evidence="10 12">
    <location>
        <begin position="157"/>
        <end position="158"/>
    </location>
    <ligand>
        <name>substrate</name>
    </ligand>
</feature>
<comment type="pathway">
    <text evidence="2 10">Carbohydrate degradation; glycolysis; pyruvate from D-glyceraldehyde 3-phosphate: step 3/5.</text>
</comment>
<evidence type="ECO:0000256" key="11">
    <source>
        <dbReference type="PIRSR" id="PIRSR001492-1"/>
    </source>
</evidence>
<feature type="binding site" evidence="10 12">
    <location>
        <begin position="265"/>
        <end position="268"/>
    </location>
    <ligand>
        <name>substrate</name>
    </ligand>
</feature>
<dbReference type="HAMAP" id="MF_01038">
    <property type="entry name" value="GpmI"/>
    <property type="match status" value="1"/>
</dbReference>
<dbReference type="PIRSF" id="PIRSF001492">
    <property type="entry name" value="IPGAM"/>
    <property type="match status" value="1"/>
</dbReference>